<dbReference type="Pfam" id="PF01734">
    <property type="entry name" value="Patatin"/>
    <property type="match status" value="1"/>
</dbReference>
<dbReference type="GO" id="GO:0016787">
    <property type="term" value="F:hydrolase activity"/>
    <property type="evidence" value="ECO:0007669"/>
    <property type="project" value="UniProtKB-KW"/>
</dbReference>
<keyword evidence="3" id="KW-0443">Lipid metabolism</keyword>
<reference evidence="5" key="1">
    <citation type="journal article" date="2015" name="Nature">
        <title>Complex archaea that bridge the gap between prokaryotes and eukaryotes.</title>
        <authorList>
            <person name="Spang A."/>
            <person name="Saw J.H."/>
            <person name="Jorgensen S.L."/>
            <person name="Zaremba-Niedzwiedzka K."/>
            <person name="Martijn J."/>
            <person name="Lind A.E."/>
            <person name="van Eijk R."/>
            <person name="Schleper C."/>
            <person name="Guy L."/>
            <person name="Ettema T.J."/>
        </authorList>
    </citation>
    <scope>NUCLEOTIDE SEQUENCE</scope>
</reference>
<evidence type="ECO:0000313" key="5">
    <source>
        <dbReference type="EMBL" id="KKM95091.1"/>
    </source>
</evidence>
<dbReference type="GO" id="GO:0016042">
    <property type="term" value="P:lipid catabolic process"/>
    <property type="evidence" value="ECO:0007669"/>
    <property type="project" value="UniProtKB-KW"/>
</dbReference>
<evidence type="ECO:0000256" key="3">
    <source>
        <dbReference type="ARBA" id="ARBA00023098"/>
    </source>
</evidence>
<keyword evidence="2" id="KW-0442">Lipid degradation</keyword>
<dbReference type="SUPFAM" id="SSF52151">
    <property type="entry name" value="FabD/lysophospholipase-like"/>
    <property type="match status" value="1"/>
</dbReference>
<dbReference type="AlphaFoldDB" id="A0A0F9M6Z7"/>
<dbReference type="CDD" id="cd07205">
    <property type="entry name" value="Pat_PNPLA6_PNPLA7_NTE1_like"/>
    <property type="match status" value="1"/>
</dbReference>
<evidence type="ECO:0000256" key="1">
    <source>
        <dbReference type="ARBA" id="ARBA00022801"/>
    </source>
</evidence>
<dbReference type="Gene3D" id="3.40.1090.10">
    <property type="entry name" value="Cytosolic phospholipase A2 catalytic domain"/>
    <property type="match status" value="1"/>
</dbReference>
<feature type="domain" description="PNPLA" evidence="4">
    <location>
        <begin position="19"/>
        <end position="177"/>
    </location>
</feature>
<proteinExistence type="predicted"/>
<dbReference type="PANTHER" id="PTHR14226:SF78">
    <property type="entry name" value="SLR0060 PROTEIN"/>
    <property type="match status" value="1"/>
</dbReference>
<comment type="caution">
    <text evidence="5">The sequence shown here is derived from an EMBL/GenBank/DDBJ whole genome shotgun (WGS) entry which is preliminary data.</text>
</comment>
<dbReference type="PANTHER" id="PTHR14226">
    <property type="entry name" value="NEUROPATHY TARGET ESTERASE/SWISS CHEESE D.MELANOGASTER"/>
    <property type="match status" value="1"/>
</dbReference>
<organism evidence="5">
    <name type="scientific">marine sediment metagenome</name>
    <dbReference type="NCBI Taxonomy" id="412755"/>
    <lineage>
        <taxon>unclassified sequences</taxon>
        <taxon>metagenomes</taxon>
        <taxon>ecological metagenomes</taxon>
    </lineage>
</organism>
<dbReference type="InterPro" id="IPR050301">
    <property type="entry name" value="NTE"/>
</dbReference>
<gene>
    <name evidence="5" type="ORF">LCGC14_1191670</name>
</gene>
<evidence type="ECO:0000256" key="2">
    <source>
        <dbReference type="ARBA" id="ARBA00022963"/>
    </source>
</evidence>
<accession>A0A0F9M6Z7</accession>
<sequence length="272" mass="30103">MTEKNSEHKISETEPKIGLVLSGGGIRGVAHIGAIRALQEDGIFPTHISGTSAGAIVGLLYAAGASWSEILDFFKTIPIIHTQKYALRKPGFIDTEKFYSDFKKMLPEDNFKALIKPFFVTAVNLIKGTLKIFDTGEVIRPVLASASFPGIFTPTKIGKSYYVDGGVLKNFPVEPLKGIYDNIIGIHVNPLRTIKPADLKHSYNILERAYKIKMAADSIEKIVYCDLVIKPEKLNTYSMFNMKSIDAIFDLGYTSTKEALRGGILMDKAFYI</sequence>
<dbReference type="EMBL" id="LAZR01006054">
    <property type="protein sequence ID" value="KKM95091.1"/>
    <property type="molecule type" value="Genomic_DNA"/>
</dbReference>
<keyword evidence="1" id="KW-0378">Hydrolase</keyword>
<dbReference type="PROSITE" id="PS51635">
    <property type="entry name" value="PNPLA"/>
    <property type="match status" value="1"/>
</dbReference>
<protein>
    <recommendedName>
        <fullName evidence="4">PNPLA domain-containing protein</fullName>
    </recommendedName>
</protein>
<dbReference type="InterPro" id="IPR016035">
    <property type="entry name" value="Acyl_Trfase/lysoPLipase"/>
</dbReference>
<name>A0A0F9M6Z7_9ZZZZ</name>
<evidence type="ECO:0000259" key="4">
    <source>
        <dbReference type="PROSITE" id="PS51635"/>
    </source>
</evidence>
<dbReference type="InterPro" id="IPR002641">
    <property type="entry name" value="PNPLA_dom"/>
</dbReference>